<reference evidence="2 3" key="1">
    <citation type="submission" date="2019-04" db="EMBL/GenBank/DDBJ databases">
        <authorList>
            <person name="Feng G."/>
            <person name="Zhang J."/>
            <person name="Zhu H."/>
        </authorList>
    </citation>
    <scope>NUCLEOTIDE SEQUENCE [LARGE SCALE GENOMIC DNA]</scope>
    <source>
        <strain evidence="2 3">JCM 19491</strain>
    </source>
</reference>
<accession>A0A4Z0MQE3</accession>
<gene>
    <name evidence="2" type="ORF">EU557_09475</name>
</gene>
<keyword evidence="3" id="KW-1185">Reference proteome</keyword>
<sequence>MQLLKRLSKECLLALSVIIPTTIGLGYALGAPFFQLAPLDIQMHNTYLVVRPTNLVLLVSLPLWLLAQLVRVIWHLLRRLVSPTSEI</sequence>
<dbReference type="Proteomes" id="UP000298284">
    <property type="component" value="Unassembled WGS sequence"/>
</dbReference>
<keyword evidence="1" id="KW-0472">Membrane</keyword>
<evidence type="ECO:0000256" key="1">
    <source>
        <dbReference type="SAM" id="Phobius"/>
    </source>
</evidence>
<protein>
    <submittedName>
        <fullName evidence="2">Uncharacterized protein</fullName>
    </submittedName>
</protein>
<feature type="transmembrane region" description="Helical" evidence="1">
    <location>
        <begin position="12"/>
        <end position="34"/>
    </location>
</feature>
<evidence type="ECO:0000313" key="3">
    <source>
        <dbReference type="Proteomes" id="UP000298284"/>
    </source>
</evidence>
<dbReference type="AlphaFoldDB" id="A0A4Z0MQE3"/>
<name>A0A4Z0MQE3_9BACT</name>
<organism evidence="2 3">
    <name type="scientific">Hymenobacter wooponensis</name>
    <dbReference type="NCBI Taxonomy" id="1525360"/>
    <lineage>
        <taxon>Bacteria</taxon>
        <taxon>Pseudomonadati</taxon>
        <taxon>Bacteroidota</taxon>
        <taxon>Cytophagia</taxon>
        <taxon>Cytophagales</taxon>
        <taxon>Hymenobacteraceae</taxon>
        <taxon>Hymenobacter</taxon>
    </lineage>
</organism>
<keyword evidence="1" id="KW-0812">Transmembrane</keyword>
<comment type="caution">
    <text evidence="2">The sequence shown here is derived from an EMBL/GenBank/DDBJ whole genome shotgun (WGS) entry which is preliminary data.</text>
</comment>
<evidence type="ECO:0000313" key="2">
    <source>
        <dbReference type="EMBL" id="TGD81754.1"/>
    </source>
</evidence>
<keyword evidence="1" id="KW-1133">Transmembrane helix</keyword>
<dbReference type="EMBL" id="SRKZ01000002">
    <property type="protein sequence ID" value="TGD81754.1"/>
    <property type="molecule type" value="Genomic_DNA"/>
</dbReference>
<feature type="transmembrane region" description="Helical" evidence="1">
    <location>
        <begin position="54"/>
        <end position="74"/>
    </location>
</feature>
<dbReference type="RefSeq" id="WP_135530134.1">
    <property type="nucleotide sequence ID" value="NZ_SRKZ01000002.1"/>
</dbReference>
<proteinExistence type="predicted"/>